<organism evidence="2 3">
    <name type="scientific">Candidatus Magnetaquiglobus chichijimensis</name>
    <dbReference type="NCBI Taxonomy" id="3141448"/>
    <lineage>
        <taxon>Bacteria</taxon>
        <taxon>Pseudomonadati</taxon>
        <taxon>Pseudomonadota</taxon>
        <taxon>Magnetococcia</taxon>
        <taxon>Magnetococcales</taxon>
        <taxon>Candidatus Magnetaquicoccaceae</taxon>
        <taxon>Candidatus Magnetaquiglobus</taxon>
    </lineage>
</organism>
<keyword evidence="3" id="KW-1185">Reference proteome</keyword>
<accession>A0ABQ0C8D0</accession>
<evidence type="ECO:0000313" key="2">
    <source>
        <dbReference type="EMBL" id="GAB0057151.1"/>
    </source>
</evidence>
<comment type="caution">
    <text evidence="2">The sequence shown here is derived from an EMBL/GenBank/DDBJ whole genome shotgun (WGS) entry which is preliminary data.</text>
</comment>
<dbReference type="InterPro" id="IPR045584">
    <property type="entry name" value="Pilin-like"/>
</dbReference>
<evidence type="ECO:0000313" key="3">
    <source>
        <dbReference type="Proteomes" id="UP001628193"/>
    </source>
</evidence>
<keyword evidence="1" id="KW-0472">Membrane</keyword>
<reference evidence="2 3" key="1">
    <citation type="submission" date="2024-05" db="EMBL/GenBank/DDBJ databases">
        <authorList>
            <consortium name="Candidatus Magnetaquicoccaceae bacterium FCR-1 genome sequencing consortium"/>
            <person name="Shimoshige H."/>
            <person name="Shimamura S."/>
            <person name="Taoka A."/>
            <person name="Kobayashi H."/>
            <person name="Maekawa T."/>
        </authorList>
    </citation>
    <scope>NUCLEOTIDE SEQUENCE [LARGE SCALE GENOMIC DNA]</scope>
    <source>
        <strain evidence="2 3">FCR-1</strain>
    </source>
</reference>
<keyword evidence="1" id="KW-0812">Transmembrane</keyword>
<name>A0ABQ0C8D0_9PROT</name>
<sequence>MRGPRKSAGFTLFELILFIVITGITATGLIPLYNNVLSNLHVMNEGMQASYLGWEMIETLKSINGYNPPAGFGNLIEANFPPEYGIDVGGQLRFDRFVQIEGMIPGQMPTPCTGQEYNNEAFKCITVSVRKTGTSENLFSYTIYSSDL</sequence>
<dbReference type="Pfam" id="PF07963">
    <property type="entry name" value="N_methyl"/>
    <property type="match status" value="1"/>
</dbReference>
<evidence type="ECO:0008006" key="4">
    <source>
        <dbReference type="Google" id="ProtNLM"/>
    </source>
</evidence>
<evidence type="ECO:0000256" key="1">
    <source>
        <dbReference type="SAM" id="Phobius"/>
    </source>
</evidence>
<dbReference type="InterPro" id="IPR012902">
    <property type="entry name" value="N_methyl_site"/>
</dbReference>
<protein>
    <recommendedName>
        <fullName evidence="4">Prepilin-type N-terminal cleavage/methylation domain-containing protein</fullName>
    </recommendedName>
</protein>
<dbReference type="EMBL" id="BAAFGK010000004">
    <property type="protein sequence ID" value="GAB0057151.1"/>
    <property type="molecule type" value="Genomic_DNA"/>
</dbReference>
<dbReference type="SUPFAM" id="SSF54523">
    <property type="entry name" value="Pili subunits"/>
    <property type="match status" value="1"/>
</dbReference>
<feature type="transmembrane region" description="Helical" evidence="1">
    <location>
        <begin position="12"/>
        <end position="33"/>
    </location>
</feature>
<gene>
    <name evidence="2" type="ORF">SIID45300_01474</name>
</gene>
<dbReference type="RefSeq" id="WP_420904856.1">
    <property type="nucleotide sequence ID" value="NZ_BAAFGK010000004.1"/>
</dbReference>
<proteinExistence type="predicted"/>
<dbReference type="Proteomes" id="UP001628193">
    <property type="component" value="Unassembled WGS sequence"/>
</dbReference>
<reference evidence="2 3" key="2">
    <citation type="submission" date="2024-09" db="EMBL/GenBank/DDBJ databases">
        <title>Draft genome sequence of Candidatus Magnetaquicoccaceae bacterium FCR-1.</title>
        <authorList>
            <person name="Shimoshige H."/>
            <person name="Shimamura S."/>
            <person name="Taoka A."/>
            <person name="Kobayashi H."/>
            <person name="Maekawa T."/>
        </authorList>
    </citation>
    <scope>NUCLEOTIDE SEQUENCE [LARGE SCALE GENOMIC DNA]</scope>
    <source>
        <strain evidence="2 3">FCR-1</strain>
    </source>
</reference>
<keyword evidence="1" id="KW-1133">Transmembrane helix</keyword>